<proteinExistence type="predicted"/>
<dbReference type="GO" id="GO:0046583">
    <property type="term" value="F:monoatomic cation efflux transmembrane transporter activity"/>
    <property type="evidence" value="ECO:0007669"/>
    <property type="project" value="TreeGrafter"/>
</dbReference>
<dbReference type="PANTHER" id="PTHR37955:SF1">
    <property type="entry name" value="DEP DOMAIN-CONTAINING PROTEIN"/>
    <property type="match status" value="1"/>
</dbReference>
<feature type="transmembrane region" description="Helical" evidence="5">
    <location>
        <begin position="169"/>
        <end position="190"/>
    </location>
</feature>
<feature type="transmembrane region" description="Helical" evidence="5">
    <location>
        <begin position="230"/>
        <end position="246"/>
    </location>
</feature>
<evidence type="ECO:0000256" key="1">
    <source>
        <dbReference type="ARBA" id="ARBA00004141"/>
    </source>
</evidence>
<accession>A0A917EYQ6</accession>
<feature type="transmembrane region" description="Helical" evidence="5">
    <location>
        <begin position="197"/>
        <end position="218"/>
    </location>
</feature>
<dbReference type="Gene3D" id="1.50.10.150">
    <property type="entry name" value="Voltage-dependent anion channel"/>
    <property type="match status" value="1"/>
</dbReference>
<evidence type="ECO:0000256" key="2">
    <source>
        <dbReference type="ARBA" id="ARBA00022692"/>
    </source>
</evidence>
<dbReference type="InterPro" id="IPR004695">
    <property type="entry name" value="SLAC1/Mae1/Ssu1/TehA"/>
</dbReference>
<feature type="transmembrane region" description="Helical" evidence="5">
    <location>
        <begin position="108"/>
        <end position="130"/>
    </location>
</feature>
<name>A0A917EYQ6_9MICO</name>
<evidence type="ECO:0000256" key="3">
    <source>
        <dbReference type="ARBA" id="ARBA00022989"/>
    </source>
</evidence>
<protein>
    <submittedName>
        <fullName evidence="6">Dicarboxylate transporter/tellurite-resistance protein TehA</fullName>
    </submittedName>
</protein>
<evidence type="ECO:0000313" key="6">
    <source>
        <dbReference type="EMBL" id="GGF31552.1"/>
    </source>
</evidence>
<feature type="transmembrane region" description="Helical" evidence="5">
    <location>
        <begin position="142"/>
        <end position="163"/>
    </location>
</feature>
<sequence>MTASTDVARIPLNTLAIPLGVAGLAELFSHSIDSLALPEFIAEIVWVVAGVVWVWMIAAHLSRAARSSATLRSQLEHPAQGPIASLVPIVGMLLGANLSGFWMLGGTILVIASLTVTALYAGWILASWMGGRLQLESVHGGYFLPTVAGGFVASYAAATIGAIPLALGAFVVAAFFWLVFFTVIFARLAFRPSLPDPLVPTLAIMMAPPAVAAAAWFAINGGVADGVEDALAALAVIMVLIQLALLPKYLRLTFSLGFWSFTFPTANVAALAVAWLHFQRPLGWQLITVALLVGVTALVVAIALGSRRIWASGRTHVENPAETQLTRADDAIAPVAHANSSRFEHSI</sequence>
<feature type="transmembrane region" description="Helical" evidence="5">
    <location>
        <begin position="258"/>
        <end position="278"/>
    </location>
</feature>
<comment type="caution">
    <text evidence="6">The sequence shown here is derived from an EMBL/GenBank/DDBJ whole genome shotgun (WGS) entry which is preliminary data.</text>
</comment>
<dbReference type="InterPro" id="IPR038665">
    <property type="entry name" value="Voltage-dep_anion_channel_sf"/>
</dbReference>
<keyword evidence="7" id="KW-1185">Reference proteome</keyword>
<evidence type="ECO:0000313" key="7">
    <source>
        <dbReference type="Proteomes" id="UP000598775"/>
    </source>
</evidence>
<dbReference type="PANTHER" id="PTHR37955">
    <property type="entry name" value="TELLURITE RESISTANCE PROTEIN TEHA"/>
    <property type="match status" value="1"/>
</dbReference>
<comment type="subcellular location">
    <subcellularLocation>
        <location evidence="1">Membrane</location>
        <topology evidence="1">Multi-pass membrane protein</topology>
    </subcellularLocation>
</comment>
<dbReference type="RefSeq" id="WP_188678936.1">
    <property type="nucleotide sequence ID" value="NZ_BMGP01000004.1"/>
</dbReference>
<reference evidence="6 7" key="1">
    <citation type="journal article" date="2014" name="Int. J. Syst. Evol. Microbiol.">
        <title>Complete genome sequence of Corynebacterium casei LMG S-19264T (=DSM 44701T), isolated from a smear-ripened cheese.</title>
        <authorList>
            <consortium name="US DOE Joint Genome Institute (JGI-PGF)"/>
            <person name="Walter F."/>
            <person name="Albersmeier A."/>
            <person name="Kalinowski J."/>
            <person name="Ruckert C."/>
        </authorList>
    </citation>
    <scope>NUCLEOTIDE SEQUENCE [LARGE SCALE GENOMIC DNA]</scope>
    <source>
        <strain evidence="6 7">CGMCC 1.12976</strain>
    </source>
</reference>
<feature type="transmembrane region" description="Helical" evidence="5">
    <location>
        <begin position="83"/>
        <end position="102"/>
    </location>
</feature>
<keyword evidence="4 5" id="KW-0472">Membrane</keyword>
<dbReference type="AlphaFoldDB" id="A0A917EYQ6"/>
<feature type="transmembrane region" description="Helical" evidence="5">
    <location>
        <begin position="44"/>
        <end position="62"/>
    </location>
</feature>
<dbReference type="Proteomes" id="UP000598775">
    <property type="component" value="Unassembled WGS sequence"/>
</dbReference>
<keyword evidence="3 5" id="KW-1133">Transmembrane helix</keyword>
<keyword evidence="2 5" id="KW-0812">Transmembrane</keyword>
<evidence type="ECO:0000256" key="5">
    <source>
        <dbReference type="SAM" id="Phobius"/>
    </source>
</evidence>
<feature type="transmembrane region" description="Helical" evidence="5">
    <location>
        <begin position="12"/>
        <end position="32"/>
    </location>
</feature>
<dbReference type="InterPro" id="IPR052951">
    <property type="entry name" value="Tellurite_res_ion_channel"/>
</dbReference>
<feature type="transmembrane region" description="Helical" evidence="5">
    <location>
        <begin position="284"/>
        <end position="304"/>
    </location>
</feature>
<dbReference type="Pfam" id="PF03595">
    <property type="entry name" value="SLAC1"/>
    <property type="match status" value="1"/>
</dbReference>
<dbReference type="EMBL" id="BMGP01000004">
    <property type="protein sequence ID" value="GGF31552.1"/>
    <property type="molecule type" value="Genomic_DNA"/>
</dbReference>
<organism evidence="6 7">
    <name type="scientific">Subtercola lobariae</name>
    <dbReference type="NCBI Taxonomy" id="1588641"/>
    <lineage>
        <taxon>Bacteria</taxon>
        <taxon>Bacillati</taxon>
        <taxon>Actinomycetota</taxon>
        <taxon>Actinomycetes</taxon>
        <taxon>Micrococcales</taxon>
        <taxon>Microbacteriaceae</taxon>
        <taxon>Subtercola</taxon>
    </lineage>
</organism>
<gene>
    <name evidence="6" type="ORF">GCM10011399_25890</name>
</gene>
<dbReference type="GO" id="GO:0005886">
    <property type="term" value="C:plasma membrane"/>
    <property type="evidence" value="ECO:0007669"/>
    <property type="project" value="TreeGrafter"/>
</dbReference>
<evidence type="ECO:0000256" key="4">
    <source>
        <dbReference type="ARBA" id="ARBA00023136"/>
    </source>
</evidence>